<organism evidence="1 2">
    <name type="scientific">Acidocella aminolytica 101 = DSM 11237</name>
    <dbReference type="NCBI Taxonomy" id="1120923"/>
    <lineage>
        <taxon>Bacteria</taxon>
        <taxon>Pseudomonadati</taxon>
        <taxon>Pseudomonadota</taxon>
        <taxon>Alphaproteobacteria</taxon>
        <taxon>Acetobacterales</taxon>
        <taxon>Acidocellaceae</taxon>
        <taxon>Acidocella</taxon>
    </lineage>
</organism>
<name>A0A0D6PD38_9PROT</name>
<comment type="caution">
    <text evidence="1">The sequence shown here is derived from an EMBL/GenBank/DDBJ whole genome shotgun (WGS) entry which is preliminary data.</text>
</comment>
<dbReference type="InterPro" id="IPR053916">
    <property type="entry name" value="DUF6978"/>
</dbReference>
<dbReference type="EMBL" id="BANC01000007">
    <property type="protein sequence ID" value="GAN78779.1"/>
    <property type="molecule type" value="Genomic_DNA"/>
</dbReference>
<dbReference type="AlphaFoldDB" id="A0A0D6PD38"/>
<dbReference type="Pfam" id="PF22398">
    <property type="entry name" value="DUF6978"/>
    <property type="match status" value="1"/>
</dbReference>
<reference evidence="1 2" key="1">
    <citation type="submission" date="2012-11" db="EMBL/GenBank/DDBJ databases">
        <title>Whole genome sequence of Acidocella aminolytica 101 = DSM 11237.</title>
        <authorList>
            <person name="Azuma Y."/>
            <person name="Higashiura N."/>
            <person name="Hirakawa H."/>
            <person name="Matsushita K."/>
        </authorList>
    </citation>
    <scope>NUCLEOTIDE SEQUENCE [LARGE SCALE GENOMIC DNA]</scope>
    <source>
        <strain evidence="2">101 / DSM 11237</strain>
    </source>
</reference>
<dbReference type="RefSeq" id="WP_048877260.1">
    <property type="nucleotide sequence ID" value="NZ_BANC01000007.1"/>
</dbReference>
<evidence type="ECO:0000313" key="2">
    <source>
        <dbReference type="Proteomes" id="UP000032668"/>
    </source>
</evidence>
<proteinExistence type="predicted"/>
<sequence>MTVWLTQAEADALFAMEKHRVDEQRWRLPDTGGGIVVPLVSADRDEPFHLDISRGRINLAKGKIQNRARTTMVLARIDFGGAPHRNPDDQEVACPHVHLYREGFGDRWAFPISPEVFTQPTDHWQTLVDFMRFCNITRPPEFDRGLFT</sequence>
<keyword evidence="2" id="KW-1185">Reference proteome</keyword>
<accession>A0A0D6PD38</accession>
<dbReference type="STRING" id="1120923.SAMN02746095_01240"/>
<protein>
    <submittedName>
        <fullName evidence="1">Prophage protein</fullName>
    </submittedName>
</protein>
<gene>
    <name evidence="1" type="ORF">Aam_007_066</name>
</gene>
<evidence type="ECO:0000313" key="1">
    <source>
        <dbReference type="EMBL" id="GAN78779.1"/>
    </source>
</evidence>
<dbReference type="OrthoDB" id="1550866at2"/>
<dbReference type="Proteomes" id="UP000032668">
    <property type="component" value="Unassembled WGS sequence"/>
</dbReference>